<organism evidence="2 3">
    <name type="scientific">Clavibacter michiganensis subsp. michiganensis</name>
    <dbReference type="NCBI Taxonomy" id="33013"/>
    <lineage>
        <taxon>Bacteria</taxon>
        <taxon>Bacillati</taxon>
        <taxon>Actinomycetota</taxon>
        <taxon>Actinomycetes</taxon>
        <taxon>Micrococcales</taxon>
        <taxon>Microbacteriaceae</taxon>
        <taxon>Clavibacter</taxon>
    </lineage>
</organism>
<dbReference type="Proteomes" id="UP000195062">
    <property type="component" value="Unassembled WGS sequence"/>
</dbReference>
<evidence type="ECO:0000313" key="3">
    <source>
        <dbReference type="Proteomes" id="UP000195062"/>
    </source>
</evidence>
<evidence type="ECO:0000256" key="1">
    <source>
        <dbReference type="SAM" id="MobiDB-lite"/>
    </source>
</evidence>
<feature type="region of interest" description="Disordered" evidence="1">
    <location>
        <begin position="41"/>
        <end position="263"/>
    </location>
</feature>
<keyword evidence="3" id="KW-1185">Reference proteome</keyword>
<comment type="caution">
    <text evidence="2">The sequence shown here is derived from an EMBL/GenBank/DDBJ whole genome shotgun (WGS) entry which is preliminary data.</text>
</comment>
<accession>A0A251XFE7</accession>
<feature type="compositionally biased region" description="Basic and acidic residues" evidence="1">
    <location>
        <begin position="233"/>
        <end position="255"/>
    </location>
</feature>
<feature type="compositionally biased region" description="Basic residues" evidence="1">
    <location>
        <begin position="106"/>
        <end position="118"/>
    </location>
</feature>
<feature type="compositionally biased region" description="Acidic residues" evidence="1">
    <location>
        <begin position="195"/>
        <end position="204"/>
    </location>
</feature>
<feature type="compositionally biased region" description="Basic and acidic residues" evidence="1">
    <location>
        <begin position="119"/>
        <end position="157"/>
    </location>
</feature>
<feature type="compositionally biased region" description="Basic and acidic residues" evidence="1">
    <location>
        <begin position="164"/>
        <end position="179"/>
    </location>
</feature>
<dbReference type="AlphaFoldDB" id="A0A251XFE7"/>
<reference evidence="2 3" key="1">
    <citation type="submission" date="2016-08" db="EMBL/GenBank/DDBJ databases">
        <title>Genome sequence of Clavibacter michiganensis subsp. michiganensis strain CASJ007.</title>
        <authorList>
            <person name="Thapa S.P."/>
            <person name="Coaker G."/>
        </authorList>
    </citation>
    <scope>NUCLEOTIDE SEQUENCE [LARGE SCALE GENOMIC DNA]</scope>
    <source>
        <strain evidence="2">CASJ007</strain>
    </source>
</reference>
<feature type="compositionally biased region" description="Basic and acidic residues" evidence="1">
    <location>
        <begin position="57"/>
        <end position="88"/>
    </location>
</feature>
<dbReference type="EMBL" id="MDHH01000004">
    <property type="protein sequence ID" value="OUE00855.1"/>
    <property type="molecule type" value="Genomic_DNA"/>
</dbReference>
<proteinExistence type="predicted"/>
<feature type="compositionally biased region" description="Basic and acidic residues" evidence="1">
    <location>
        <begin position="41"/>
        <end position="50"/>
    </location>
</feature>
<sequence length="276" mass="30167">MVRGHVVQLAGHARALGGDRGPAERRLVLQALGRPREHVAIVAAAERDPGSDGGAGRGDEEAADEDRRGRDDRVDAEPHVHGRGHEQPADLAGGRQVRADRLDPHGRRHDAHRGRRREPRPDRVRRDDGRGRPEPEVRREHRDERALQERDRQERRPRVPAAEGEGRALDDREDPDERALRRRHAARGAVRPDERGEDAEEEDREDRPGRGGGRVPCGVRADADAGEAGADPVGDRSARTGDDAGARGGIVERRLGHAPSMAAGTAAARARVVAHQ</sequence>
<name>A0A251XFE7_CLAMM</name>
<gene>
    <name evidence="2" type="ORF">CMMCAS07_15565</name>
</gene>
<evidence type="ECO:0000313" key="2">
    <source>
        <dbReference type="EMBL" id="OUE00855.1"/>
    </source>
</evidence>
<protein>
    <submittedName>
        <fullName evidence="2">Uncharacterized protein</fullName>
    </submittedName>
</protein>